<accession>A0A556V7J6</accession>
<dbReference type="EMBL" id="VCAZ01000146">
    <property type="protein sequence ID" value="TSY27768.1"/>
    <property type="molecule type" value="Genomic_DNA"/>
</dbReference>
<evidence type="ECO:0000256" key="3">
    <source>
        <dbReference type="ARBA" id="ARBA00023157"/>
    </source>
</evidence>
<dbReference type="PANTHER" id="PTHR11640">
    <property type="entry name" value="NEPHRIN"/>
    <property type="match status" value="1"/>
</dbReference>
<comment type="subcellular location">
    <subcellularLocation>
        <location evidence="1">Membrane</location>
        <topology evidence="1">Single-pass type I membrane protein</topology>
    </subcellularLocation>
</comment>
<name>A0A556V7J6_BAGYA</name>
<keyword evidence="10" id="KW-1185">Reference proteome</keyword>
<sequence>MGVPKKIMPTWTQTSEGSLVKAGLAMIRPDDDEDPFQPVTSDETVAEGGTVTLTCRVAETDNSSLQWSNTAQQTLYFGAKRGVPGKPVITGFEDPVQEGGSVTLTCTSTGSKPPAELYWYKGQEKLEARPNVVESNLNEPTYTVTSVLTLLVTRNDNNAMIGCAVDHPSITTGEKRTEQPLSVLPLSFMWRKKDAEFPPQVRSDGAYLRFEALNKSDNGVYLCHADNGIGWNEGSYTLLVQVLAGPRFSQEPADQSVVLGERVVLSCVVFNYTGIVQWTKDGLALGIGEDLRDDPVIDGAPEILLTAGNLIQPDSTTCVSRGAKPLSTIEWYKDGVIVEGAHTSTEVLPDRKRVTTRSFLPIQPLDTDTGHNYTCTASNLAVPLGKRTSVTLNVHHAPTVLLSIEPRSVLEGERVTFTCQATANPPIMGYRWAKGGIILEGARESVFVTTADHSFFTEPVSCQVFNAVGSTNVSILVDVHFGPILIVEPRPVTVDVDSDVTLNCKWAGNPPLTLTWTKKGSSMVLSNNNQLYLKSVSQADAGQYVCKAIVPRIGVGETEVTLTVNGPPIISSEPVQYAVRGEKGDIKCYIASTPPPDKIVWAWKENVWEKDRGTLSERYTVEQSKPASEGGAVLSTLTINNVIESDFQSTYNCTAWNSFGPGTMIITLAERDIVPVGVIAGGTVGSSILLFLFLSALGYYLYRQRNASLRGVALKPDIKVETVNKETPSLEEDTAGVSTASRMFLPSVSLSPSTQPFKEETDLKQETHTEAIETKEEYELKDPTNGYYNVRATTHDDGRTTTRYQEFRPPIPASVSTSAAGSAPNMNPAPINRYEPRPQSRITHNTYAHFSTIARTKQSQGPPKVVLQTTDYSRECGLLESTNQLNYDKYGYQTATQYGQYRLGFAPPLEEGPAYEMYPTGQGVGPNQGIGPDAGLGKYKSSTRFSYSSPPTEYSQRHTQRMQTHV</sequence>
<dbReference type="GO" id="GO:0005886">
    <property type="term" value="C:plasma membrane"/>
    <property type="evidence" value="ECO:0007669"/>
    <property type="project" value="TreeGrafter"/>
</dbReference>
<feature type="domain" description="Ig-like" evidence="8">
    <location>
        <begin position="295"/>
        <end position="393"/>
    </location>
</feature>
<feature type="region of interest" description="Disordered" evidence="6">
    <location>
        <begin position="922"/>
        <end position="966"/>
    </location>
</feature>
<dbReference type="SMART" id="SM00408">
    <property type="entry name" value="IGc2"/>
    <property type="match status" value="3"/>
</dbReference>
<evidence type="ECO:0000313" key="10">
    <source>
        <dbReference type="Proteomes" id="UP000319801"/>
    </source>
</evidence>
<keyword evidence="7" id="KW-0812">Transmembrane</keyword>
<evidence type="ECO:0000313" key="9">
    <source>
        <dbReference type="EMBL" id="TSY27768.1"/>
    </source>
</evidence>
<reference evidence="9 10" key="1">
    <citation type="journal article" date="2019" name="Genome Biol. Evol.">
        <title>Whole-Genome Sequencing of the Giant Devil Catfish, Bagarius yarrelli.</title>
        <authorList>
            <person name="Jiang W."/>
            <person name="Lv Y."/>
            <person name="Cheng L."/>
            <person name="Yang K."/>
            <person name="Chao B."/>
            <person name="Wang X."/>
            <person name="Li Y."/>
            <person name="Pan X."/>
            <person name="You X."/>
            <person name="Zhang Y."/>
            <person name="Yang J."/>
            <person name="Li J."/>
            <person name="Zhang X."/>
            <person name="Liu S."/>
            <person name="Sun C."/>
            <person name="Yang J."/>
            <person name="Shi Q."/>
        </authorList>
    </citation>
    <scope>NUCLEOTIDE SEQUENCE [LARGE SCALE GENOMIC DNA]</scope>
    <source>
        <strain evidence="9">JWS20170419001</strain>
        <tissue evidence="9">Muscle</tissue>
    </source>
</reference>
<gene>
    <name evidence="9" type="ORF">Baya_13792</name>
</gene>
<dbReference type="OrthoDB" id="10048737at2759"/>
<feature type="domain" description="Ig-like" evidence="8">
    <location>
        <begin position="246"/>
        <end position="282"/>
    </location>
</feature>
<keyword evidence="5" id="KW-0393">Immunoglobulin domain</keyword>
<feature type="domain" description="Ig-like" evidence="8">
    <location>
        <begin position="567"/>
        <end position="669"/>
    </location>
</feature>
<dbReference type="InterPro" id="IPR013162">
    <property type="entry name" value="CD80_C2-set"/>
</dbReference>
<dbReference type="CDD" id="cd05898">
    <property type="entry name" value="IgI_5_KIRREL3"/>
    <property type="match status" value="1"/>
</dbReference>
<evidence type="ECO:0000256" key="2">
    <source>
        <dbReference type="ARBA" id="ARBA00023136"/>
    </source>
</evidence>
<feature type="domain" description="Ig-like" evidence="8">
    <location>
        <begin position="398"/>
        <end position="474"/>
    </location>
</feature>
<dbReference type="GO" id="GO:0005911">
    <property type="term" value="C:cell-cell junction"/>
    <property type="evidence" value="ECO:0007669"/>
    <property type="project" value="TreeGrafter"/>
</dbReference>
<feature type="compositionally biased region" description="Gly residues" evidence="6">
    <location>
        <begin position="922"/>
        <end position="934"/>
    </location>
</feature>
<evidence type="ECO:0000256" key="7">
    <source>
        <dbReference type="SAM" id="Phobius"/>
    </source>
</evidence>
<dbReference type="InterPro" id="IPR007110">
    <property type="entry name" value="Ig-like_dom"/>
</dbReference>
<feature type="compositionally biased region" description="Polar residues" evidence="6">
    <location>
        <begin position="940"/>
        <end position="954"/>
    </location>
</feature>
<keyword evidence="3" id="KW-1015">Disulfide bond</keyword>
<organism evidence="9 10">
    <name type="scientific">Bagarius yarrelli</name>
    <name type="common">Goonch</name>
    <name type="synonym">Bagrus yarrelli</name>
    <dbReference type="NCBI Taxonomy" id="175774"/>
    <lineage>
        <taxon>Eukaryota</taxon>
        <taxon>Metazoa</taxon>
        <taxon>Chordata</taxon>
        <taxon>Craniata</taxon>
        <taxon>Vertebrata</taxon>
        <taxon>Euteleostomi</taxon>
        <taxon>Actinopterygii</taxon>
        <taxon>Neopterygii</taxon>
        <taxon>Teleostei</taxon>
        <taxon>Ostariophysi</taxon>
        <taxon>Siluriformes</taxon>
        <taxon>Sisoridae</taxon>
        <taxon>Sisorinae</taxon>
        <taxon>Bagarius</taxon>
    </lineage>
</organism>
<protein>
    <submittedName>
        <fullName evidence="9">Kin of IRRE-like protein 1</fullName>
    </submittedName>
</protein>
<feature type="domain" description="Ig-like" evidence="8">
    <location>
        <begin position="483"/>
        <end position="563"/>
    </location>
</feature>
<feature type="region of interest" description="Disordered" evidence="6">
    <location>
        <begin position="811"/>
        <end position="837"/>
    </location>
</feature>
<dbReference type="Pfam" id="PF08205">
    <property type="entry name" value="C2-set_2"/>
    <property type="match status" value="2"/>
</dbReference>
<dbReference type="InterPro" id="IPR051275">
    <property type="entry name" value="Cell_adhesion_signaling"/>
</dbReference>
<dbReference type="FunFam" id="2.60.40.10:FF:000232">
    <property type="entry name" value="Kirre like nephrin family adhesion molecule 1"/>
    <property type="match status" value="1"/>
</dbReference>
<dbReference type="PANTHER" id="PTHR11640:SF14">
    <property type="entry name" value="KIN OF IRRE-LIKE PROTEIN 1"/>
    <property type="match status" value="1"/>
</dbReference>
<dbReference type="InterPro" id="IPR003599">
    <property type="entry name" value="Ig_sub"/>
</dbReference>
<feature type="transmembrane region" description="Helical" evidence="7">
    <location>
        <begin position="673"/>
        <end position="702"/>
    </location>
</feature>
<dbReference type="FunFam" id="2.60.40.10:FF:000094">
    <property type="entry name" value="Kirre like nephrin family adhesion molecule 3"/>
    <property type="match status" value="1"/>
</dbReference>
<proteinExistence type="predicted"/>
<comment type="caution">
    <text evidence="9">The sequence shown here is derived from an EMBL/GenBank/DDBJ whole genome shotgun (WGS) entry which is preliminary data.</text>
</comment>
<dbReference type="SUPFAM" id="SSF48726">
    <property type="entry name" value="Immunoglobulin"/>
    <property type="match status" value="6"/>
</dbReference>
<feature type="domain" description="Ig-like" evidence="8">
    <location>
        <begin position="29"/>
        <end position="67"/>
    </location>
</feature>
<evidence type="ECO:0000256" key="6">
    <source>
        <dbReference type="SAM" id="MobiDB-lite"/>
    </source>
</evidence>
<keyword evidence="2 7" id="KW-0472">Membrane</keyword>
<keyword evidence="4" id="KW-0325">Glycoprotein</keyword>
<dbReference type="PROSITE" id="PS50835">
    <property type="entry name" value="IG_LIKE"/>
    <property type="match status" value="7"/>
</dbReference>
<dbReference type="InterPro" id="IPR036179">
    <property type="entry name" value="Ig-like_dom_sf"/>
</dbReference>
<evidence type="ECO:0000256" key="4">
    <source>
        <dbReference type="ARBA" id="ARBA00023180"/>
    </source>
</evidence>
<dbReference type="FunFam" id="2.60.40.10:FF:000103">
    <property type="entry name" value="Kirre like nephrin family adhesion molecule 3"/>
    <property type="match status" value="1"/>
</dbReference>
<dbReference type="SMART" id="SM00409">
    <property type="entry name" value="IG"/>
    <property type="match status" value="5"/>
</dbReference>
<dbReference type="GO" id="GO:0098609">
    <property type="term" value="P:cell-cell adhesion"/>
    <property type="evidence" value="ECO:0007669"/>
    <property type="project" value="TreeGrafter"/>
</dbReference>
<keyword evidence="7" id="KW-1133">Transmembrane helix</keyword>
<evidence type="ECO:0000256" key="1">
    <source>
        <dbReference type="ARBA" id="ARBA00004479"/>
    </source>
</evidence>
<dbReference type="InterPro" id="IPR013783">
    <property type="entry name" value="Ig-like_fold"/>
</dbReference>
<dbReference type="GO" id="GO:0050839">
    <property type="term" value="F:cell adhesion molecule binding"/>
    <property type="evidence" value="ECO:0007669"/>
    <property type="project" value="TreeGrafter"/>
</dbReference>
<dbReference type="Gene3D" id="2.60.40.10">
    <property type="entry name" value="Immunoglobulins"/>
    <property type="match status" value="8"/>
</dbReference>
<evidence type="ECO:0000259" key="8">
    <source>
        <dbReference type="PROSITE" id="PS50835"/>
    </source>
</evidence>
<dbReference type="Pfam" id="PF13927">
    <property type="entry name" value="Ig_3"/>
    <property type="match status" value="2"/>
</dbReference>
<dbReference type="InterPro" id="IPR003598">
    <property type="entry name" value="Ig_sub2"/>
</dbReference>
<feature type="domain" description="Ig-like" evidence="8">
    <location>
        <begin position="87"/>
        <end position="182"/>
    </location>
</feature>
<evidence type="ECO:0000256" key="5">
    <source>
        <dbReference type="ARBA" id="ARBA00023319"/>
    </source>
</evidence>
<dbReference type="Proteomes" id="UP000319801">
    <property type="component" value="Unassembled WGS sequence"/>
</dbReference>
<dbReference type="AlphaFoldDB" id="A0A556V7J6"/>